<dbReference type="PANTHER" id="PTHR10093">
    <property type="entry name" value="IRON-SULFUR CLUSTER ASSEMBLY ENZYME NIFU HOMOLOG"/>
    <property type="match status" value="1"/>
</dbReference>
<dbReference type="CDD" id="cd06664">
    <property type="entry name" value="IscU_like"/>
    <property type="match status" value="1"/>
</dbReference>
<dbReference type="InterPro" id="IPR017787">
    <property type="entry name" value="NIF_FeS_clus_asmbl_NifU-like"/>
</dbReference>
<dbReference type="EMBL" id="JAVIKH010000023">
    <property type="protein sequence ID" value="MDX8337179.1"/>
    <property type="molecule type" value="Genomic_DNA"/>
</dbReference>
<evidence type="ECO:0000313" key="2">
    <source>
        <dbReference type="EMBL" id="MDX8337179.1"/>
    </source>
</evidence>
<gene>
    <name evidence="2" type="primary">nifU</name>
    <name evidence="2" type="ORF">RFV38_11865</name>
</gene>
<dbReference type="RefSeq" id="WP_320314533.1">
    <property type="nucleotide sequence ID" value="NZ_JAVIKH010000023.1"/>
</dbReference>
<name>A0ABU4WEN4_9FUSO</name>
<dbReference type="Gene3D" id="3.90.1010.10">
    <property type="match status" value="1"/>
</dbReference>
<accession>A0ABU4WEN4</accession>
<keyword evidence="3" id="KW-1185">Reference proteome</keyword>
<sequence length="124" mass="13571">MQYSEKVMDHFMNPRNVGTMENPDGYGKVGNPSCGDIMEIFLKIENDIITDVKFRTFGCASAIATSSVSTEMVLGKNIHEALEITNKVVAEALGGLPATKMHCSVLAEEALKEAIEDYLAKKEK</sequence>
<dbReference type="Pfam" id="PF01592">
    <property type="entry name" value="NifU_N"/>
    <property type="match status" value="1"/>
</dbReference>
<evidence type="ECO:0000259" key="1">
    <source>
        <dbReference type="Pfam" id="PF01592"/>
    </source>
</evidence>
<organism evidence="2 3">
    <name type="scientific">Candidatus Cetobacterium colombiensis</name>
    <dbReference type="NCBI Taxonomy" id="3073100"/>
    <lineage>
        <taxon>Bacteria</taxon>
        <taxon>Fusobacteriati</taxon>
        <taxon>Fusobacteriota</taxon>
        <taxon>Fusobacteriia</taxon>
        <taxon>Fusobacteriales</taxon>
        <taxon>Fusobacteriaceae</taxon>
        <taxon>Cetobacterium</taxon>
    </lineage>
</organism>
<dbReference type="Proteomes" id="UP001279681">
    <property type="component" value="Unassembled WGS sequence"/>
</dbReference>
<feature type="domain" description="NIF system FeS cluster assembly NifU N-terminal" evidence="1">
    <location>
        <begin position="2"/>
        <end position="123"/>
    </location>
</feature>
<dbReference type="NCBIfam" id="TIGR03419">
    <property type="entry name" value="NifU_clost"/>
    <property type="match status" value="1"/>
</dbReference>
<reference evidence="3" key="1">
    <citation type="submission" date="2023-07" db="EMBL/GenBank/DDBJ databases">
        <authorList>
            <person name="Colorado M.A."/>
            <person name="Villamil L.M."/>
            <person name="Melo J.F."/>
            <person name="Rodriguez J.A."/>
            <person name="Ruiz R.Y."/>
        </authorList>
    </citation>
    <scope>NUCLEOTIDE SEQUENCE [LARGE SCALE GENOMIC DNA]</scope>
    <source>
        <strain evidence="3">C33</strain>
    </source>
</reference>
<proteinExistence type="predicted"/>
<dbReference type="InterPro" id="IPR002871">
    <property type="entry name" value="NIF_FeS_clus_asmbl_NifU_N"/>
</dbReference>
<comment type="caution">
    <text evidence="2">The sequence shown here is derived from an EMBL/GenBank/DDBJ whole genome shotgun (WGS) entry which is preliminary data.</text>
</comment>
<dbReference type="SUPFAM" id="SSF82649">
    <property type="entry name" value="SufE/NifU"/>
    <property type="match status" value="1"/>
</dbReference>
<protein>
    <submittedName>
        <fullName evidence="2">Fe-S cluster assembly scaffold protein NifU</fullName>
    </submittedName>
</protein>
<evidence type="ECO:0000313" key="3">
    <source>
        <dbReference type="Proteomes" id="UP001279681"/>
    </source>
</evidence>